<evidence type="ECO:0000256" key="1">
    <source>
        <dbReference type="SAM" id="MobiDB-lite"/>
    </source>
</evidence>
<sequence length="145" mass="16262">MEQTRKDTVIECCAQDTVLQPSTVTQVPQEDGLRHHQKWEESGMSKRKEHKPKSGRICTPTFVSGLKRSIKANPGTPMSILARKRGAHLPTPYTFQQDSVPAHKAKIVQSSLKKNVSNFWDFNTLPPNNLDLNHVTTTCREVGEG</sequence>
<evidence type="ECO:0000313" key="3">
    <source>
        <dbReference type="Proteomes" id="UP000595437"/>
    </source>
</evidence>
<evidence type="ECO:0000313" key="2">
    <source>
        <dbReference type="EMBL" id="QQP52218.1"/>
    </source>
</evidence>
<dbReference type="Gene3D" id="3.30.420.10">
    <property type="entry name" value="Ribonuclease H-like superfamily/Ribonuclease H"/>
    <property type="match status" value="1"/>
</dbReference>
<dbReference type="EMBL" id="CP045892">
    <property type="protein sequence ID" value="QQP52218.1"/>
    <property type="molecule type" value="Genomic_DNA"/>
</dbReference>
<dbReference type="Proteomes" id="UP000595437">
    <property type="component" value="Chromosome 3"/>
</dbReference>
<feature type="compositionally biased region" description="Basic and acidic residues" evidence="1">
    <location>
        <begin position="31"/>
        <end position="46"/>
    </location>
</feature>
<name>A0A7T8HLI5_CALRO</name>
<protein>
    <submittedName>
        <fullName evidence="2">Transposable element tcb1 transposase</fullName>
    </submittedName>
</protein>
<reference evidence="3" key="1">
    <citation type="submission" date="2021-01" db="EMBL/GenBank/DDBJ databases">
        <title>Caligus Genome Assembly.</title>
        <authorList>
            <person name="Gallardo-Escarate C."/>
        </authorList>
    </citation>
    <scope>NUCLEOTIDE SEQUENCE [LARGE SCALE GENOMIC DNA]</scope>
</reference>
<feature type="region of interest" description="Disordered" evidence="1">
    <location>
        <begin position="23"/>
        <end position="58"/>
    </location>
</feature>
<organism evidence="2 3">
    <name type="scientific">Caligus rogercresseyi</name>
    <name type="common">Sea louse</name>
    <dbReference type="NCBI Taxonomy" id="217165"/>
    <lineage>
        <taxon>Eukaryota</taxon>
        <taxon>Metazoa</taxon>
        <taxon>Ecdysozoa</taxon>
        <taxon>Arthropoda</taxon>
        <taxon>Crustacea</taxon>
        <taxon>Multicrustacea</taxon>
        <taxon>Hexanauplia</taxon>
        <taxon>Copepoda</taxon>
        <taxon>Siphonostomatoida</taxon>
        <taxon>Caligidae</taxon>
        <taxon>Caligus</taxon>
    </lineage>
</organism>
<dbReference type="GO" id="GO:0003676">
    <property type="term" value="F:nucleic acid binding"/>
    <property type="evidence" value="ECO:0007669"/>
    <property type="project" value="InterPro"/>
</dbReference>
<keyword evidence="3" id="KW-1185">Reference proteome</keyword>
<feature type="non-terminal residue" evidence="2">
    <location>
        <position position="1"/>
    </location>
</feature>
<accession>A0A7T8HLI5</accession>
<gene>
    <name evidence="2" type="ORF">FKW44_004298</name>
</gene>
<dbReference type="AlphaFoldDB" id="A0A7T8HLI5"/>
<dbReference type="InterPro" id="IPR036397">
    <property type="entry name" value="RNaseH_sf"/>
</dbReference>
<proteinExistence type="predicted"/>